<dbReference type="RefSeq" id="WP_237240957.1">
    <property type="nucleotide sequence ID" value="NZ_JAKKDU010000025.1"/>
</dbReference>
<accession>A0AAE3EQ72</accession>
<evidence type="ECO:0000313" key="2">
    <source>
        <dbReference type="Proteomes" id="UP001199795"/>
    </source>
</evidence>
<gene>
    <name evidence="1" type="ORF">L3X37_14880</name>
</gene>
<dbReference type="Proteomes" id="UP001199795">
    <property type="component" value="Unassembled WGS sequence"/>
</dbReference>
<dbReference type="EMBL" id="JAKKDU010000025">
    <property type="protein sequence ID" value="MCF7569630.1"/>
    <property type="molecule type" value="Genomic_DNA"/>
</dbReference>
<sequence>MVYGRLTLCPIPVPLALTGVPICSTDNATAGPVHSSVSRIPSLSSSRSQISLTLSPSVSVLPEAAASQGSGQSGSWVAAS</sequence>
<keyword evidence="2" id="KW-1185">Reference proteome</keyword>
<comment type="caution">
    <text evidence="1">The sequence shown here is derived from an EMBL/GenBank/DDBJ whole genome shotgun (WGS) entry which is preliminary data.</text>
</comment>
<organism evidence="1 2">
    <name type="scientific">Wocania arenilitoris</name>
    <dbReference type="NCBI Taxonomy" id="2044858"/>
    <lineage>
        <taxon>Bacteria</taxon>
        <taxon>Pseudomonadati</taxon>
        <taxon>Bacteroidota</taxon>
        <taxon>Flavobacteriia</taxon>
        <taxon>Flavobacteriales</taxon>
        <taxon>Flavobacteriaceae</taxon>
        <taxon>Wocania</taxon>
    </lineage>
</organism>
<dbReference type="AlphaFoldDB" id="A0AAE3EQ72"/>
<protein>
    <submittedName>
        <fullName evidence="1">Uncharacterized protein</fullName>
    </submittedName>
</protein>
<name>A0AAE3EQ72_9FLAO</name>
<reference evidence="1" key="1">
    <citation type="submission" date="2022-01" db="EMBL/GenBank/DDBJ databases">
        <title>Draft genome sequence of Sabulilitoribacter arenilitoris KCTC 52401.</title>
        <authorList>
            <person name="Oh J.-S."/>
        </authorList>
    </citation>
    <scope>NUCLEOTIDE SEQUENCE</scope>
    <source>
        <strain evidence="1">HMF6543</strain>
    </source>
</reference>
<evidence type="ECO:0000313" key="1">
    <source>
        <dbReference type="EMBL" id="MCF7569630.1"/>
    </source>
</evidence>
<proteinExistence type="predicted"/>